<dbReference type="Pfam" id="PF04573">
    <property type="entry name" value="SPC22"/>
    <property type="match status" value="1"/>
</dbReference>
<keyword evidence="5" id="KW-0735">Signal-anchor</keyword>
<evidence type="ECO:0000256" key="4">
    <source>
        <dbReference type="ARBA" id="ARBA00022824"/>
    </source>
</evidence>
<reference evidence="12" key="1">
    <citation type="submission" date="2016-03" db="EMBL/GenBank/DDBJ databases">
        <authorList>
            <person name="Devillers Hugo."/>
        </authorList>
    </citation>
    <scope>NUCLEOTIDE SEQUENCE [LARGE SCALE GENOMIC DNA]</scope>
</reference>
<dbReference type="GO" id="GO:0005787">
    <property type="term" value="C:signal peptidase complex"/>
    <property type="evidence" value="ECO:0007669"/>
    <property type="project" value="UniProtKB-UniRule"/>
</dbReference>
<protein>
    <recommendedName>
        <fullName evidence="9">Signal peptidase subunit 3</fullName>
    </recommendedName>
</protein>
<evidence type="ECO:0000256" key="1">
    <source>
        <dbReference type="ARBA" id="ARBA00004648"/>
    </source>
</evidence>
<keyword evidence="3 10" id="KW-0812">Transmembrane</keyword>
<name>A0A1G4IR15_9SACH</name>
<feature type="transmembrane region" description="Helical" evidence="10">
    <location>
        <begin position="15"/>
        <end position="35"/>
    </location>
</feature>
<dbReference type="AlphaFoldDB" id="A0A1G4IR15"/>
<dbReference type="PANTHER" id="PTHR12804:SF0">
    <property type="entry name" value="SIGNAL PEPTIDASE COMPLEX SUBUNIT 3"/>
    <property type="match status" value="1"/>
</dbReference>
<comment type="similarity">
    <text evidence="2 9">Belongs to the SPCS3 family.</text>
</comment>
<dbReference type="InterPro" id="IPR007653">
    <property type="entry name" value="SPC3"/>
</dbReference>
<comment type="subcellular location">
    <subcellularLocation>
        <location evidence="1">Endoplasmic reticulum membrane</location>
        <topology evidence="1">Single-pass type II membrane protein</topology>
    </subcellularLocation>
</comment>
<dbReference type="Proteomes" id="UP000191144">
    <property type="component" value="Chromosome A"/>
</dbReference>
<evidence type="ECO:0000256" key="5">
    <source>
        <dbReference type="ARBA" id="ARBA00022968"/>
    </source>
</evidence>
<keyword evidence="6 10" id="KW-1133">Transmembrane helix</keyword>
<evidence type="ECO:0000256" key="9">
    <source>
        <dbReference type="PIRNR" id="PIRNR016089"/>
    </source>
</evidence>
<proteinExistence type="inferred from homology"/>
<dbReference type="EMBL" id="LT598483">
    <property type="protein sequence ID" value="SCU79164.1"/>
    <property type="molecule type" value="Genomic_DNA"/>
</dbReference>
<evidence type="ECO:0000256" key="8">
    <source>
        <dbReference type="ARBA" id="ARBA00045670"/>
    </source>
</evidence>
<keyword evidence="7 9" id="KW-0472">Membrane</keyword>
<dbReference type="PANTHER" id="PTHR12804">
    <property type="entry name" value="MICROSOMAL SIGNAL PEPTIDASE 23 KD SUBUNIT SPC22/23"/>
    <property type="match status" value="1"/>
</dbReference>
<evidence type="ECO:0000256" key="2">
    <source>
        <dbReference type="ARBA" id="ARBA00009289"/>
    </source>
</evidence>
<keyword evidence="12" id="KW-1185">Reference proteome</keyword>
<sequence length="197" mass="22495">MFSLSQRFQHVSNQALSFAIFAAAFVVASTWVQLYRDNVFSLNSSIGNVNPHINVRTSRYYGSVNGKPKENIRLSFDLDADLTPLFNWNTKQIFAFVTATYDGKLKNGVKSEVTFWDTIITDKAEAHITLENLKSKYSVWDLEEKLSERDLTFHLHWNIQPWIGTLIYGKTTGQTIVGIPERKVPSKNQNKSTSESR</sequence>
<evidence type="ECO:0000313" key="12">
    <source>
        <dbReference type="Proteomes" id="UP000191144"/>
    </source>
</evidence>
<evidence type="ECO:0000256" key="6">
    <source>
        <dbReference type="ARBA" id="ARBA00022989"/>
    </source>
</evidence>
<dbReference type="OrthoDB" id="10261524at2759"/>
<dbReference type="GO" id="GO:0045047">
    <property type="term" value="P:protein targeting to ER"/>
    <property type="evidence" value="ECO:0007669"/>
    <property type="project" value="TreeGrafter"/>
</dbReference>
<accession>A0A1G4IR15</accession>
<dbReference type="PIRSF" id="PIRSF016089">
    <property type="entry name" value="SPC22"/>
    <property type="match status" value="1"/>
</dbReference>
<evidence type="ECO:0000256" key="7">
    <source>
        <dbReference type="ARBA" id="ARBA00023136"/>
    </source>
</evidence>
<evidence type="ECO:0000256" key="3">
    <source>
        <dbReference type="ARBA" id="ARBA00022692"/>
    </source>
</evidence>
<evidence type="ECO:0000256" key="10">
    <source>
        <dbReference type="SAM" id="Phobius"/>
    </source>
</evidence>
<gene>
    <name evidence="11" type="ORF">LAME_0A07514G</name>
</gene>
<keyword evidence="4 9" id="KW-0256">Endoplasmic reticulum</keyword>
<comment type="function">
    <text evidence="8">Essential component of the signal peptidase complex (SPC) which catalyzes the cleavage of N-terminal signal sequences from nascent proteins as they are translocated into the lumen of the endoplasmic reticulum. Essential for the SPC catalytic activity, possibly by stabilizing and positioning the active center of the complex close to the lumenal surface. Essential for viability.</text>
</comment>
<organism evidence="11 12">
    <name type="scientific">Lachancea meyersii CBS 8951</name>
    <dbReference type="NCBI Taxonomy" id="1266667"/>
    <lineage>
        <taxon>Eukaryota</taxon>
        <taxon>Fungi</taxon>
        <taxon>Dikarya</taxon>
        <taxon>Ascomycota</taxon>
        <taxon>Saccharomycotina</taxon>
        <taxon>Saccharomycetes</taxon>
        <taxon>Saccharomycetales</taxon>
        <taxon>Saccharomycetaceae</taxon>
        <taxon>Lachancea</taxon>
    </lineage>
</organism>
<evidence type="ECO:0000313" key="11">
    <source>
        <dbReference type="EMBL" id="SCU79164.1"/>
    </source>
</evidence>
<dbReference type="GO" id="GO:0006465">
    <property type="term" value="P:signal peptide processing"/>
    <property type="evidence" value="ECO:0007669"/>
    <property type="project" value="UniProtKB-UniRule"/>
</dbReference>